<gene>
    <name evidence="14 16" type="primary">nadD</name>
    <name evidence="16" type="ORF">Aargi30884_07850</name>
</gene>
<dbReference type="NCBIfam" id="TIGR00488">
    <property type="entry name" value="bis(5'-nucleosyl)-tetraphosphatase (symmetrical) YqeK"/>
    <property type="match status" value="1"/>
</dbReference>
<dbReference type="EMBL" id="AP019695">
    <property type="protein sequence ID" value="BBK21882.1"/>
    <property type="molecule type" value="Genomic_DNA"/>
</dbReference>
<dbReference type="InterPro" id="IPR006674">
    <property type="entry name" value="HD_domain"/>
</dbReference>
<dbReference type="GO" id="GO:0005524">
    <property type="term" value="F:ATP binding"/>
    <property type="evidence" value="ECO:0007669"/>
    <property type="project" value="UniProtKB-KW"/>
</dbReference>
<name>A0A6N4TIE6_9FIRM</name>
<evidence type="ECO:0000256" key="14">
    <source>
        <dbReference type="HAMAP-Rule" id="MF_00244"/>
    </source>
</evidence>
<keyword evidence="6" id="KW-0479">Metal-binding</keyword>
<dbReference type="Pfam" id="PF01467">
    <property type="entry name" value="CTP_transf_like"/>
    <property type="match status" value="1"/>
</dbReference>
<keyword evidence="17" id="KW-1185">Reference proteome</keyword>
<keyword evidence="10" id="KW-0408">Iron</keyword>
<evidence type="ECO:0000256" key="7">
    <source>
        <dbReference type="ARBA" id="ARBA00022741"/>
    </source>
</evidence>
<comment type="catalytic activity">
    <reaction evidence="13">
        <text>P(1),P(4)-bis(5'-adenosyl) tetraphosphate + H2O = 2 ADP + 2 H(+)</text>
        <dbReference type="Rhea" id="RHEA:24252"/>
        <dbReference type="ChEBI" id="CHEBI:15377"/>
        <dbReference type="ChEBI" id="CHEBI:15378"/>
        <dbReference type="ChEBI" id="CHEBI:58141"/>
        <dbReference type="ChEBI" id="CHEBI:456216"/>
        <dbReference type="EC" id="3.6.1.41"/>
    </reaction>
</comment>
<dbReference type="InterPro" id="IPR003607">
    <property type="entry name" value="HD/PDEase_dom"/>
</dbReference>
<dbReference type="CDD" id="cd02165">
    <property type="entry name" value="NMNAT"/>
    <property type="match status" value="1"/>
</dbReference>
<dbReference type="PANTHER" id="PTHR39321">
    <property type="entry name" value="NICOTINATE-NUCLEOTIDE ADENYLYLTRANSFERASE-RELATED"/>
    <property type="match status" value="1"/>
</dbReference>
<dbReference type="EC" id="2.7.7.18" evidence="14"/>
<dbReference type="PROSITE" id="PS51831">
    <property type="entry name" value="HD"/>
    <property type="match status" value="1"/>
</dbReference>
<comment type="catalytic activity">
    <reaction evidence="12 14">
        <text>nicotinate beta-D-ribonucleotide + ATP + H(+) = deamido-NAD(+) + diphosphate</text>
        <dbReference type="Rhea" id="RHEA:22860"/>
        <dbReference type="ChEBI" id="CHEBI:15378"/>
        <dbReference type="ChEBI" id="CHEBI:30616"/>
        <dbReference type="ChEBI" id="CHEBI:33019"/>
        <dbReference type="ChEBI" id="CHEBI:57502"/>
        <dbReference type="ChEBI" id="CHEBI:58437"/>
        <dbReference type="EC" id="2.7.7.18"/>
    </reaction>
</comment>
<comment type="function">
    <text evidence="1 14">Catalyzes the reversible adenylation of nicotinate mononucleotide (NaMN) to nicotinic acid adenine dinucleotide (NaAD).</text>
</comment>
<keyword evidence="7 14" id="KW-0547">Nucleotide-binding</keyword>
<dbReference type="Gene3D" id="3.40.50.620">
    <property type="entry name" value="HUPs"/>
    <property type="match status" value="1"/>
</dbReference>
<proteinExistence type="inferred from homology"/>
<dbReference type="KEGG" id="aarg:Aargi30884_07850"/>
<keyword evidence="3 14" id="KW-0662">Pyridine nucleotide biosynthesis</keyword>
<dbReference type="InterPro" id="IPR014729">
    <property type="entry name" value="Rossmann-like_a/b/a_fold"/>
</dbReference>
<evidence type="ECO:0000256" key="11">
    <source>
        <dbReference type="ARBA" id="ARBA00023027"/>
    </source>
</evidence>
<keyword evidence="9 14" id="KW-0067">ATP-binding</keyword>
<evidence type="ECO:0000256" key="1">
    <source>
        <dbReference type="ARBA" id="ARBA00002324"/>
    </source>
</evidence>
<dbReference type="InterPro" id="IPR004821">
    <property type="entry name" value="Cyt_trans-like"/>
</dbReference>
<dbReference type="AlphaFoldDB" id="A0A6N4TIE6"/>
<keyword evidence="5 14" id="KW-0548">Nucleotidyltransferase</keyword>
<dbReference type="GO" id="GO:0009435">
    <property type="term" value="P:NAD+ biosynthetic process"/>
    <property type="evidence" value="ECO:0007669"/>
    <property type="project" value="UniProtKB-UniRule"/>
</dbReference>
<reference evidence="17" key="1">
    <citation type="submission" date="2019-05" db="EMBL/GenBank/DDBJ databases">
        <title>Complete genome sequencing of Absiella argi strain JCM 30884.</title>
        <authorList>
            <person name="Sakamoto M."/>
            <person name="Murakami T."/>
            <person name="Mori H."/>
        </authorList>
    </citation>
    <scope>NUCLEOTIDE SEQUENCE [LARGE SCALE GENOMIC DNA]</scope>
    <source>
        <strain evidence="17">JCM 30884</strain>
    </source>
</reference>
<dbReference type="SUPFAM" id="SSF109604">
    <property type="entry name" value="HD-domain/PDEase-like"/>
    <property type="match status" value="1"/>
</dbReference>
<dbReference type="InterPro" id="IPR005249">
    <property type="entry name" value="YqeK"/>
</dbReference>
<dbReference type="UniPathway" id="UPA00253">
    <property type="reaction ID" value="UER00332"/>
</dbReference>
<evidence type="ECO:0000256" key="12">
    <source>
        <dbReference type="ARBA" id="ARBA00048721"/>
    </source>
</evidence>
<dbReference type="Proteomes" id="UP000464754">
    <property type="component" value="Chromosome"/>
</dbReference>
<dbReference type="Pfam" id="PF01966">
    <property type="entry name" value="HD"/>
    <property type="match status" value="1"/>
</dbReference>
<feature type="domain" description="HD" evidence="15">
    <location>
        <begin position="192"/>
        <end position="303"/>
    </location>
</feature>
<evidence type="ECO:0000256" key="5">
    <source>
        <dbReference type="ARBA" id="ARBA00022695"/>
    </source>
</evidence>
<dbReference type="RefSeq" id="WP_118361879.1">
    <property type="nucleotide sequence ID" value="NZ_AP019695.1"/>
</dbReference>
<dbReference type="GO" id="GO:0008803">
    <property type="term" value="F:bis(5'-nucleosyl)-tetraphosphatase (symmetrical) activity"/>
    <property type="evidence" value="ECO:0007669"/>
    <property type="project" value="UniProtKB-EC"/>
</dbReference>
<evidence type="ECO:0000259" key="15">
    <source>
        <dbReference type="PROSITE" id="PS51831"/>
    </source>
</evidence>
<protein>
    <recommendedName>
        <fullName evidence="14">Probable nicotinate-nucleotide adenylyltransferase</fullName>
        <ecNumber evidence="14">2.7.7.18</ecNumber>
    </recommendedName>
    <alternativeName>
        <fullName evidence="14">Deamido-NAD(+) diphosphorylase</fullName>
    </alternativeName>
    <alternativeName>
        <fullName evidence="14">Deamido-NAD(+) pyrophosphorylase</fullName>
    </alternativeName>
    <alternativeName>
        <fullName evidence="14">Nicotinate mononucleotide adenylyltransferase</fullName>
        <shortName evidence="14">NaMN adenylyltransferase</shortName>
    </alternativeName>
</protein>
<dbReference type="NCBIfam" id="TIGR00277">
    <property type="entry name" value="HDIG"/>
    <property type="match status" value="1"/>
</dbReference>
<dbReference type="GO" id="GO:0046872">
    <property type="term" value="F:metal ion binding"/>
    <property type="evidence" value="ECO:0007669"/>
    <property type="project" value="UniProtKB-KW"/>
</dbReference>
<dbReference type="CDD" id="cd00077">
    <property type="entry name" value="HDc"/>
    <property type="match status" value="1"/>
</dbReference>
<keyword evidence="4 14" id="KW-0808">Transferase</keyword>
<dbReference type="HAMAP" id="MF_00244">
    <property type="entry name" value="NaMN_adenylyltr"/>
    <property type="match status" value="1"/>
</dbReference>
<keyword evidence="8" id="KW-0378">Hydrolase</keyword>
<evidence type="ECO:0000256" key="10">
    <source>
        <dbReference type="ARBA" id="ARBA00023004"/>
    </source>
</evidence>
<evidence type="ECO:0000256" key="2">
    <source>
        <dbReference type="ARBA" id="ARBA00005019"/>
    </source>
</evidence>
<sequence length="341" mass="39615">MHIAILGGSFNPVHNGHLQIAKTALKKLPVQEVWFMPSKDTPLKETALASFEDRCELLEAAIKPYKHMKICKLEGKLEGISYTIHTVEELKKRYPQHSFCWLIGDDQARQFDAWKESKRLKKEVEFYVFSREGSSILPEGMKRVSMDLIPVSSTEIRQGKKLYEVPVSVRLKIAEKGLYFEETIRQYMNEKRYRHSLSVAQLCVALASAHNLNTEKAWKMGILHDICKQMPYEISKIWMRHHMPFHMNEAPAIWHGYIGADFVKRQLDVRDKDVISAIYHHVLGDGKSSYDKILFIADKLDPSRGYDSSEQIELCKMNLDLGFKRVKKEQQEYLRKEGTLQ</sequence>
<evidence type="ECO:0000256" key="9">
    <source>
        <dbReference type="ARBA" id="ARBA00022840"/>
    </source>
</evidence>
<accession>A0A6N4TIE6</accession>
<evidence type="ECO:0000256" key="6">
    <source>
        <dbReference type="ARBA" id="ARBA00022723"/>
    </source>
</evidence>
<dbReference type="Gene3D" id="1.10.3210.10">
    <property type="entry name" value="Hypothetical protein af1432"/>
    <property type="match status" value="1"/>
</dbReference>
<dbReference type="SUPFAM" id="SSF52374">
    <property type="entry name" value="Nucleotidylyl transferase"/>
    <property type="match status" value="1"/>
</dbReference>
<keyword evidence="11 14" id="KW-0520">NAD</keyword>
<evidence type="ECO:0000256" key="13">
    <source>
        <dbReference type="ARBA" id="ARBA00049417"/>
    </source>
</evidence>
<evidence type="ECO:0000313" key="16">
    <source>
        <dbReference type="EMBL" id="BBK21882.1"/>
    </source>
</evidence>
<dbReference type="NCBIfam" id="TIGR00482">
    <property type="entry name" value="nicotinate (nicotinamide) nucleotide adenylyltransferase"/>
    <property type="match status" value="1"/>
</dbReference>
<dbReference type="InterPro" id="IPR006675">
    <property type="entry name" value="HDIG_dom"/>
</dbReference>
<dbReference type="GO" id="GO:0004515">
    <property type="term" value="F:nicotinate-nucleotide adenylyltransferase activity"/>
    <property type="evidence" value="ECO:0007669"/>
    <property type="project" value="UniProtKB-UniRule"/>
</dbReference>
<dbReference type="InterPro" id="IPR005248">
    <property type="entry name" value="NadD/NMNAT"/>
</dbReference>
<evidence type="ECO:0000256" key="3">
    <source>
        <dbReference type="ARBA" id="ARBA00022642"/>
    </source>
</evidence>
<evidence type="ECO:0000256" key="8">
    <source>
        <dbReference type="ARBA" id="ARBA00022801"/>
    </source>
</evidence>
<dbReference type="PANTHER" id="PTHR39321:SF3">
    <property type="entry name" value="PHOSPHOPANTETHEINE ADENYLYLTRANSFERASE"/>
    <property type="match status" value="1"/>
</dbReference>
<evidence type="ECO:0000256" key="4">
    <source>
        <dbReference type="ARBA" id="ARBA00022679"/>
    </source>
</evidence>
<evidence type="ECO:0000313" key="17">
    <source>
        <dbReference type="Proteomes" id="UP000464754"/>
    </source>
</evidence>
<dbReference type="NCBIfam" id="TIGR00125">
    <property type="entry name" value="cyt_tran_rel"/>
    <property type="match status" value="1"/>
</dbReference>
<dbReference type="SMART" id="SM00471">
    <property type="entry name" value="HDc"/>
    <property type="match status" value="1"/>
</dbReference>
<comment type="similarity">
    <text evidence="14">Belongs to the NadD family.</text>
</comment>
<organism evidence="16 17">
    <name type="scientific">Amedibacterium intestinale</name>
    <dbReference type="NCBI Taxonomy" id="2583452"/>
    <lineage>
        <taxon>Bacteria</taxon>
        <taxon>Bacillati</taxon>
        <taxon>Bacillota</taxon>
        <taxon>Erysipelotrichia</taxon>
        <taxon>Erysipelotrichales</taxon>
        <taxon>Erysipelotrichaceae</taxon>
        <taxon>Amedibacterium</taxon>
    </lineage>
</organism>
<comment type="pathway">
    <text evidence="2 14">Cofactor biosynthesis; NAD(+) biosynthesis; deamido-NAD(+) from nicotinate D-ribonucleotide: step 1/1.</text>
</comment>